<dbReference type="GO" id="GO:0045944">
    <property type="term" value="P:positive regulation of transcription by RNA polymerase II"/>
    <property type="evidence" value="ECO:0007669"/>
    <property type="project" value="TreeGrafter"/>
</dbReference>
<name>A0A2U1MF60_ARTAN</name>
<dbReference type="GO" id="GO:0005634">
    <property type="term" value="C:nucleus"/>
    <property type="evidence" value="ECO:0007669"/>
    <property type="project" value="TreeGrafter"/>
</dbReference>
<dbReference type="EMBL" id="PKPP01005513">
    <property type="protein sequence ID" value="PWA59846.1"/>
    <property type="molecule type" value="Genomic_DNA"/>
</dbReference>
<proteinExistence type="predicted"/>
<dbReference type="OrthoDB" id="1742246at2759"/>
<reference evidence="1 2" key="1">
    <citation type="journal article" date="2018" name="Mol. Plant">
        <title>The genome of Artemisia annua provides insight into the evolution of Asteraceae family and artemisinin biosynthesis.</title>
        <authorList>
            <person name="Shen Q."/>
            <person name="Zhang L."/>
            <person name="Liao Z."/>
            <person name="Wang S."/>
            <person name="Yan T."/>
            <person name="Shi P."/>
            <person name="Liu M."/>
            <person name="Fu X."/>
            <person name="Pan Q."/>
            <person name="Wang Y."/>
            <person name="Lv Z."/>
            <person name="Lu X."/>
            <person name="Zhang F."/>
            <person name="Jiang W."/>
            <person name="Ma Y."/>
            <person name="Chen M."/>
            <person name="Hao X."/>
            <person name="Li L."/>
            <person name="Tang Y."/>
            <person name="Lv G."/>
            <person name="Zhou Y."/>
            <person name="Sun X."/>
            <person name="Brodelius P.E."/>
            <person name="Rose J.K.C."/>
            <person name="Tang K."/>
        </authorList>
    </citation>
    <scope>NUCLEOTIDE SEQUENCE [LARGE SCALE GENOMIC DNA]</scope>
    <source>
        <strain evidence="2">cv. Huhao1</strain>
        <tissue evidence="1">Leaf</tissue>
    </source>
</reference>
<comment type="caution">
    <text evidence="1">The sequence shown here is derived from an EMBL/GenBank/DDBJ whole genome shotgun (WGS) entry which is preliminary data.</text>
</comment>
<evidence type="ECO:0000313" key="2">
    <source>
        <dbReference type="Proteomes" id="UP000245207"/>
    </source>
</evidence>
<accession>A0A2U1MF60</accession>
<dbReference type="PANTHER" id="PTHR47025">
    <property type="entry name" value="AUTOIMMUNE REGULATOR"/>
    <property type="match status" value="1"/>
</dbReference>
<gene>
    <name evidence="1" type="ORF">CTI12_AA387500</name>
</gene>
<sequence length="118" mass="13079">MNPMYVLIVNGCNILLDVSIPTPEFQVLPQQLSILVKQFVRISKELPKGEWFCCGDCDKTHTSFGATKKKQVQQGLEPSAELDIRWRLLSCKIASNDTRVLLSKAIAIFHDATACASG</sequence>
<keyword evidence="2" id="KW-1185">Reference proteome</keyword>
<evidence type="ECO:0000313" key="1">
    <source>
        <dbReference type="EMBL" id="PWA59846.1"/>
    </source>
</evidence>
<dbReference type="GO" id="GO:0003682">
    <property type="term" value="F:chromatin binding"/>
    <property type="evidence" value="ECO:0007669"/>
    <property type="project" value="TreeGrafter"/>
</dbReference>
<protein>
    <submittedName>
        <fullName evidence="1">Zinc finger, PHD-type</fullName>
    </submittedName>
</protein>
<dbReference type="STRING" id="35608.A0A2U1MF60"/>
<dbReference type="Proteomes" id="UP000245207">
    <property type="component" value="Unassembled WGS sequence"/>
</dbReference>
<dbReference type="GO" id="GO:0000977">
    <property type="term" value="F:RNA polymerase II transcription regulatory region sequence-specific DNA binding"/>
    <property type="evidence" value="ECO:0007669"/>
    <property type="project" value="TreeGrafter"/>
</dbReference>
<organism evidence="1 2">
    <name type="scientific">Artemisia annua</name>
    <name type="common">Sweet wormwood</name>
    <dbReference type="NCBI Taxonomy" id="35608"/>
    <lineage>
        <taxon>Eukaryota</taxon>
        <taxon>Viridiplantae</taxon>
        <taxon>Streptophyta</taxon>
        <taxon>Embryophyta</taxon>
        <taxon>Tracheophyta</taxon>
        <taxon>Spermatophyta</taxon>
        <taxon>Magnoliopsida</taxon>
        <taxon>eudicotyledons</taxon>
        <taxon>Gunneridae</taxon>
        <taxon>Pentapetalae</taxon>
        <taxon>asterids</taxon>
        <taxon>campanulids</taxon>
        <taxon>Asterales</taxon>
        <taxon>Asteraceae</taxon>
        <taxon>Asteroideae</taxon>
        <taxon>Anthemideae</taxon>
        <taxon>Artemisiinae</taxon>
        <taxon>Artemisia</taxon>
    </lineage>
</organism>
<dbReference type="PANTHER" id="PTHR47025:SF2">
    <property type="entry name" value="AUTOIMMUNE REGULATOR"/>
    <property type="match status" value="1"/>
</dbReference>
<dbReference type="AlphaFoldDB" id="A0A2U1MF60"/>
<dbReference type="GO" id="GO:0042393">
    <property type="term" value="F:histone binding"/>
    <property type="evidence" value="ECO:0007669"/>
    <property type="project" value="TreeGrafter"/>
</dbReference>